<reference evidence="1" key="1">
    <citation type="submission" date="2014-11" db="EMBL/GenBank/DDBJ databases">
        <authorList>
            <person name="Amaro Gonzalez C."/>
        </authorList>
    </citation>
    <scope>NUCLEOTIDE SEQUENCE</scope>
</reference>
<dbReference type="EMBL" id="GBXM01013829">
    <property type="protein sequence ID" value="JAH94748.1"/>
    <property type="molecule type" value="Transcribed_RNA"/>
</dbReference>
<protein>
    <submittedName>
        <fullName evidence="1">Uncharacterized protein</fullName>
    </submittedName>
</protein>
<dbReference type="AlphaFoldDB" id="A0A0E9WZA4"/>
<accession>A0A0E9WZA4</accession>
<proteinExistence type="predicted"/>
<organism evidence="1">
    <name type="scientific">Anguilla anguilla</name>
    <name type="common">European freshwater eel</name>
    <name type="synonym">Muraena anguilla</name>
    <dbReference type="NCBI Taxonomy" id="7936"/>
    <lineage>
        <taxon>Eukaryota</taxon>
        <taxon>Metazoa</taxon>
        <taxon>Chordata</taxon>
        <taxon>Craniata</taxon>
        <taxon>Vertebrata</taxon>
        <taxon>Euteleostomi</taxon>
        <taxon>Actinopterygii</taxon>
        <taxon>Neopterygii</taxon>
        <taxon>Teleostei</taxon>
        <taxon>Anguilliformes</taxon>
        <taxon>Anguillidae</taxon>
        <taxon>Anguilla</taxon>
    </lineage>
</organism>
<reference evidence="1" key="2">
    <citation type="journal article" date="2015" name="Fish Shellfish Immunol.">
        <title>Early steps in the European eel (Anguilla anguilla)-Vibrio vulnificus interaction in the gills: Role of the RtxA13 toxin.</title>
        <authorList>
            <person name="Callol A."/>
            <person name="Pajuelo D."/>
            <person name="Ebbesson L."/>
            <person name="Teles M."/>
            <person name="MacKenzie S."/>
            <person name="Amaro C."/>
        </authorList>
    </citation>
    <scope>NUCLEOTIDE SEQUENCE</scope>
</reference>
<name>A0A0E9WZA4_ANGAN</name>
<evidence type="ECO:0000313" key="1">
    <source>
        <dbReference type="EMBL" id="JAH94748.1"/>
    </source>
</evidence>
<sequence length="69" mass="7548">MILYVCVSECDQVNENKPNFNTHAIDRSAFHSGGMKAHSLAKGHSTHPGTETCYAYALFNGIGLLFLCD</sequence>